<protein>
    <submittedName>
        <fullName evidence="1">BQ2448_2908 protein</fullName>
    </submittedName>
</protein>
<name>A0A238FBU9_9BASI</name>
<accession>A0A238FBU9</accession>
<dbReference type="AlphaFoldDB" id="A0A238FBU9"/>
<evidence type="ECO:0000313" key="1">
    <source>
        <dbReference type="EMBL" id="SCV71320.1"/>
    </source>
</evidence>
<keyword evidence="2" id="KW-1185">Reference proteome</keyword>
<dbReference type="EMBL" id="FMSP01000007">
    <property type="protein sequence ID" value="SCV71320.1"/>
    <property type="molecule type" value="Genomic_DNA"/>
</dbReference>
<dbReference type="OrthoDB" id="10584186at2759"/>
<evidence type="ECO:0000313" key="2">
    <source>
        <dbReference type="Proteomes" id="UP000198372"/>
    </source>
</evidence>
<dbReference type="STRING" id="269621.A0A238FBU9"/>
<organism evidence="1 2">
    <name type="scientific">Microbotryum intermedium</name>
    <dbReference type="NCBI Taxonomy" id="269621"/>
    <lineage>
        <taxon>Eukaryota</taxon>
        <taxon>Fungi</taxon>
        <taxon>Dikarya</taxon>
        <taxon>Basidiomycota</taxon>
        <taxon>Pucciniomycotina</taxon>
        <taxon>Microbotryomycetes</taxon>
        <taxon>Microbotryales</taxon>
        <taxon>Microbotryaceae</taxon>
        <taxon>Microbotryum</taxon>
    </lineage>
</organism>
<sequence>MSFRPRLQARSSSFIPVKPVIEALQEDSWNGAYVVQPPRPYELGHALESKIYRFLRVLAHRMARQEETWHFLRLRHQFDKKENLIDYWYLRGVVWKHGPSERPFRVSKPQQLLAAIRSEDAPLGDLVDVVTQERPLRVTLADGIKGLWAPVRAKAHFLSAQLSQSTEGVHAQ</sequence>
<proteinExistence type="predicted"/>
<reference evidence="2" key="1">
    <citation type="submission" date="2016-09" db="EMBL/GenBank/DDBJ databases">
        <authorList>
            <person name="Jeantristanb JTB J.-T."/>
            <person name="Ricardo R."/>
        </authorList>
    </citation>
    <scope>NUCLEOTIDE SEQUENCE [LARGE SCALE GENOMIC DNA]</scope>
</reference>
<dbReference type="Proteomes" id="UP000198372">
    <property type="component" value="Unassembled WGS sequence"/>
</dbReference>
<gene>
    <name evidence="1" type="ORF">BQ2448_2908</name>
</gene>